<feature type="non-terminal residue" evidence="2">
    <location>
        <position position="106"/>
    </location>
</feature>
<proteinExistence type="predicted"/>
<dbReference type="InterPro" id="IPR029068">
    <property type="entry name" value="Glyas_Bleomycin-R_OHBP_Dase"/>
</dbReference>
<evidence type="ECO:0000259" key="1">
    <source>
        <dbReference type="Pfam" id="PF13468"/>
    </source>
</evidence>
<dbReference type="EMBL" id="JBHTIR010004342">
    <property type="protein sequence ID" value="MFD0857049.1"/>
    <property type="molecule type" value="Genomic_DNA"/>
</dbReference>
<feature type="domain" description="Glyoxalase-like" evidence="1">
    <location>
        <begin position="3"/>
        <end position="104"/>
    </location>
</feature>
<accession>A0ABW3CSR3</accession>
<evidence type="ECO:0000313" key="3">
    <source>
        <dbReference type="Proteomes" id="UP001597083"/>
    </source>
</evidence>
<comment type="caution">
    <text evidence="2">The sequence shown here is derived from an EMBL/GenBank/DDBJ whole genome shotgun (WGS) entry which is preliminary data.</text>
</comment>
<gene>
    <name evidence="2" type="ORF">ACFQ07_32870</name>
</gene>
<sequence>MGLDHLVYAVPELEEGVAQVAELAGVAPVEGGPHPGLGTRNFLLGLGGRSYLETIGPDPEQAEPGRPRPFGIDELTGPGLVAWAMAVPSGDLDERVARARDAGHDP</sequence>
<dbReference type="Pfam" id="PF13468">
    <property type="entry name" value="Glyoxalase_3"/>
    <property type="match status" value="1"/>
</dbReference>
<keyword evidence="3" id="KW-1185">Reference proteome</keyword>
<name>A0ABW3CSR3_9ACTN</name>
<dbReference type="Proteomes" id="UP001597083">
    <property type="component" value="Unassembled WGS sequence"/>
</dbReference>
<dbReference type="SUPFAM" id="SSF54593">
    <property type="entry name" value="Glyoxalase/Bleomycin resistance protein/Dihydroxybiphenyl dioxygenase"/>
    <property type="match status" value="1"/>
</dbReference>
<protein>
    <submittedName>
        <fullName evidence="2">VOC family protein</fullName>
    </submittedName>
</protein>
<reference evidence="3" key="1">
    <citation type="journal article" date="2019" name="Int. J. Syst. Evol. Microbiol.">
        <title>The Global Catalogue of Microorganisms (GCM) 10K type strain sequencing project: providing services to taxonomists for standard genome sequencing and annotation.</title>
        <authorList>
            <consortium name="The Broad Institute Genomics Platform"/>
            <consortium name="The Broad Institute Genome Sequencing Center for Infectious Disease"/>
            <person name="Wu L."/>
            <person name="Ma J."/>
        </authorList>
    </citation>
    <scope>NUCLEOTIDE SEQUENCE [LARGE SCALE GENOMIC DNA]</scope>
    <source>
        <strain evidence="3">JCM 31696</strain>
    </source>
</reference>
<organism evidence="2 3">
    <name type="scientific">Actinomadura adrarensis</name>
    <dbReference type="NCBI Taxonomy" id="1819600"/>
    <lineage>
        <taxon>Bacteria</taxon>
        <taxon>Bacillati</taxon>
        <taxon>Actinomycetota</taxon>
        <taxon>Actinomycetes</taxon>
        <taxon>Streptosporangiales</taxon>
        <taxon>Thermomonosporaceae</taxon>
        <taxon>Actinomadura</taxon>
    </lineage>
</organism>
<dbReference type="InterPro" id="IPR025870">
    <property type="entry name" value="Glyoxalase-like_dom"/>
</dbReference>
<dbReference type="Gene3D" id="3.10.180.10">
    <property type="entry name" value="2,3-Dihydroxybiphenyl 1,2-Dioxygenase, domain 1"/>
    <property type="match status" value="1"/>
</dbReference>
<evidence type="ECO:0000313" key="2">
    <source>
        <dbReference type="EMBL" id="MFD0857049.1"/>
    </source>
</evidence>